<gene>
    <name evidence="3" type="ORF">C475_15538</name>
</gene>
<evidence type="ECO:0000313" key="4">
    <source>
        <dbReference type="Proteomes" id="UP000011626"/>
    </source>
</evidence>
<name>M0CMR5_9EURY</name>
<dbReference type="PANTHER" id="PTHR45947">
    <property type="entry name" value="SULFOQUINOVOSYL TRANSFERASE SQD2"/>
    <property type="match status" value="1"/>
</dbReference>
<sequence length="392" mass="44257">MKIAHIQHPYLPGYGYQENHLPAHQADLGHDVKIITSTEIPPKFRSEFEREFFEAGEYEYNGVKTIRLPPWFKINAIEDLALRGLCPKLNKFDPDIIHAHGLISPRTLQAYLYAERTNSKIFVDTHIDNGNLSLGSFYKIGLFSIYNYIIIPLISRKCASYIAVNRYAEQFLEDSTTVPNSRIDFLPLGISKSNFTPNNKKREKTREKLNIPLDRFVMIFAGNVEPTKDLETLLRALASISSKYELIVLGSCDQDYKNKLEVVSKELGITNKVTFIDAVPHDTLSCYLNAADLGIWPGKLGITCIEAIGTGLPLIVSNDAAMEFLVSNNNGFTFDRGSPRSLSSRIQYYIDNPATLESHSQNAASFASDELYWDTIAEKSITIYSKRTDQDH</sequence>
<dbReference type="InterPro" id="IPR028098">
    <property type="entry name" value="Glyco_trans_4-like_N"/>
</dbReference>
<evidence type="ECO:0000259" key="1">
    <source>
        <dbReference type="Pfam" id="PF00534"/>
    </source>
</evidence>
<dbReference type="SUPFAM" id="SSF53756">
    <property type="entry name" value="UDP-Glycosyltransferase/glycogen phosphorylase"/>
    <property type="match status" value="1"/>
</dbReference>
<evidence type="ECO:0000259" key="2">
    <source>
        <dbReference type="Pfam" id="PF13439"/>
    </source>
</evidence>
<accession>M0CMR5</accession>
<dbReference type="Pfam" id="PF00534">
    <property type="entry name" value="Glycos_transf_1"/>
    <property type="match status" value="1"/>
</dbReference>
<dbReference type="AlphaFoldDB" id="M0CMR5"/>
<keyword evidence="3" id="KW-0808">Transferase</keyword>
<dbReference type="GO" id="GO:0016757">
    <property type="term" value="F:glycosyltransferase activity"/>
    <property type="evidence" value="ECO:0007669"/>
    <property type="project" value="InterPro"/>
</dbReference>
<feature type="domain" description="Glycosyl transferase family 1" evidence="1">
    <location>
        <begin position="202"/>
        <end position="364"/>
    </location>
</feature>
<dbReference type="InterPro" id="IPR001296">
    <property type="entry name" value="Glyco_trans_1"/>
</dbReference>
<keyword evidence="4" id="KW-1185">Reference proteome</keyword>
<comment type="caution">
    <text evidence="3">The sequence shown here is derived from an EMBL/GenBank/DDBJ whole genome shotgun (WGS) entry which is preliminary data.</text>
</comment>
<dbReference type="Gene3D" id="3.40.50.2000">
    <property type="entry name" value="Glycogen Phosphorylase B"/>
    <property type="match status" value="2"/>
</dbReference>
<proteinExistence type="predicted"/>
<evidence type="ECO:0000313" key="3">
    <source>
        <dbReference type="EMBL" id="ELZ23697.1"/>
    </source>
</evidence>
<dbReference type="Proteomes" id="UP000011626">
    <property type="component" value="Unassembled WGS sequence"/>
</dbReference>
<reference evidence="3 4" key="1">
    <citation type="journal article" date="2014" name="PLoS Genet.">
        <title>Phylogenetically driven sequencing of extremely halophilic archaea reveals strategies for static and dynamic osmo-response.</title>
        <authorList>
            <person name="Becker E.A."/>
            <person name="Seitzer P.M."/>
            <person name="Tritt A."/>
            <person name="Larsen D."/>
            <person name="Krusor M."/>
            <person name="Yao A.I."/>
            <person name="Wu D."/>
            <person name="Madern D."/>
            <person name="Eisen J.A."/>
            <person name="Darling A.E."/>
            <person name="Facciotti M.T."/>
        </authorList>
    </citation>
    <scope>NUCLEOTIDE SEQUENCE [LARGE SCALE GENOMIC DNA]</scope>
    <source>
        <strain evidence="3 4">2-9-1</strain>
    </source>
</reference>
<dbReference type="STRING" id="797114.C475_15538"/>
<protein>
    <submittedName>
        <fullName evidence="3">Group 1 glycosyl transferase</fullName>
    </submittedName>
</protein>
<dbReference type="InterPro" id="IPR050194">
    <property type="entry name" value="Glycosyltransferase_grp1"/>
</dbReference>
<dbReference type="PANTHER" id="PTHR45947:SF3">
    <property type="entry name" value="SULFOQUINOVOSYL TRANSFERASE SQD2"/>
    <property type="match status" value="1"/>
</dbReference>
<dbReference type="RefSeq" id="WP_006884776.1">
    <property type="nucleotide sequence ID" value="NZ_AOIU01000033.1"/>
</dbReference>
<dbReference type="eggNOG" id="arCOG01403">
    <property type="taxonomic scope" value="Archaea"/>
</dbReference>
<feature type="domain" description="Glycosyltransferase subfamily 4-like N-terminal" evidence="2">
    <location>
        <begin position="24"/>
        <end position="191"/>
    </location>
</feature>
<organism evidence="3 4">
    <name type="scientific">Halosimplex carlsbadense 2-9-1</name>
    <dbReference type="NCBI Taxonomy" id="797114"/>
    <lineage>
        <taxon>Archaea</taxon>
        <taxon>Methanobacteriati</taxon>
        <taxon>Methanobacteriota</taxon>
        <taxon>Stenosarchaea group</taxon>
        <taxon>Halobacteria</taxon>
        <taxon>Halobacteriales</taxon>
        <taxon>Haloarculaceae</taxon>
        <taxon>Halosimplex</taxon>
    </lineage>
</organism>
<dbReference type="EMBL" id="AOIU01000033">
    <property type="protein sequence ID" value="ELZ23697.1"/>
    <property type="molecule type" value="Genomic_DNA"/>
</dbReference>
<dbReference type="CDD" id="cd03801">
    <property type="entry name" value="GT4_PimA-like"/>
    <property type="match status" value="1"/>
</dbReference>
<dbReference type="OrthoDB" id="131038at2157"/>
<dbReference type="Pfam" id="PF13439">
    <property type="entry name" value="Glyco_transf_4"/>
    <property type="match status" value="1"/>
</dbReference>